<protein>
    <submittedName>
        <fullName evidence="1">Uncharacterized protein</fullName>
    </submittedName>
</protein>
<sequence length="141" mass="15365">MLAASRLALRSARPLTACPRLPRTVPTRAMVNITPNVAFDSIAREMRCKWSADNDKASLAALQDVLDKHLPTLKAVKGAKGVQRVVCGGCLDFKIITTLDADSFGEWEGKSFEPEASILEEMKAIDGVSLVETQTFTLMPM</sequence>
<dbReference type="OrthoDB" id="497128at2759"/>
<keyword evidence="2" id="KW-1185">Reference proteome</keyword>
<dbReference type="EMBL" id="BNJQ01000001">
    <property type="protein sequence ID" value="GHP01577.1"/>
    <property type="molecule type" value="Genomic_DNA"/>
</dbReference>
<evidence type="ECO:0000313" key="1">
    <source>
        <dbReference type="EMBL" id="GHP01577.1"/>
    </source>
</evidence>
<dbReference type="Proteomes" id="UP000660262">
    <property type="component" value="Unassembled WGS sequence"/>
</dbReference>
<organism evidence="1 2">
    <name type="scientific">Pycnococcus provasolii</name>
    <dbReference type="NCBI Taxonomy" id="41880"/>
    <lineage>
        <taxon>Eukaryota</taxon>
        <taxon>Viridiplantae</taxon>
        <taxon>Chlorophyta</taxon>
        <taxon>Pseudoscourfieldiophyceae</taxon>
        <taxon>Pseudoscourfieldiales</taxon>
        <taxon>Pycnococcaceae</taxon>
        <taxon>Pycnococcus</taxon>
    </lineage>
</organism>
<proteinExistence type="predicted"/>
<evidence type="ECO:0000313" key="2">
    <source>
        <dbReference type="Proteomes" id="UP000660262"/>
    </source>
</evidence>
<accession>A0A830H8T5</accession>
<comment type="caution">
    <text evidence="1">The sequence shown here is derived from an EMBL/GenBank/DDBJ whole genome shotgun (WGS) entry which is preliminary data.</text>
</comment>
<dbReference type="AlphaFoldDB" id="A0A830H8T5"/>
<reference evidence="1" key="1">
    <citation type="submission" date="2020-10" db="EMBL/GenBank/DDBJ databases">
        <title>Unveiling of a novel bifunctional photoreceptor, Dualchrome1, isolated from a cosmopolitan green alga.</title>
        <authorList>
            <person name="Suzuki S."/>
            <person name="Kawachi M."/>
        </authorList>
    </citation>
    <scope>NUCLEOTIDE SEQUENCE</scope>
    <source>
        <strain evidence="1">NIES 2893</strain>
    </source>
</reference>
<name>A0A830H8T5_9CHLO</name>
<gene>
    <name evidence="1" type="ORF">PPROV_000033300</name>
</gene>